<dbReference type="Gene3D" id="3.40.50.300">
    <property type="entry name" value="P-loop containing nucleotide triphosphate hydrolases"/>
    <property type="match status" value="1"/>
</dbReference>
<keyword evidence="1" id="KW-0547">Nucleotide-binding</keyword>
<evidence type="ECO:0000256" key="1">
    <source>
        <dbReference type="ARBA" id="ARBA00022741"/>
    </source>
</evidence>
<dbReference type="GO" id="GO:0005737">
    <property type="term" value="C:cytoplasm"/>
    <property type="evidence" value="ECO:0007669"/>
    <property type="project" value="TreeGrafter"/>
</dbReference>
<dbReference type="GO" id="GO:0016020">
    <property type="term" value="C:membrane"/>
    <property type="evidence" value="ECO:0007669"/>
    <property type="project" value="TreeGrafter"/>
</dbReference>
<dbReference type="Pfam" id="PF02212">
    <property type="entry name" value="GED"/>
    <property type="match status" value="1"/>
</dbReference>
<dbReference type="EMBL" id="LRBS01000103">
    <property type="protein sequence ID" value="OII73475.1"/>
    <property type="molecule type" value="Genomic_DNA"/>
</dbReference>
<sequence>MERLIPITNNLQEILEILSLGASNEDIHGDRQVLTIDLPQIAVVGAQSVGRRFLPRGRGIVTRRPLILQLQQIKDNQDDYAEFGHKKGKIFTDFDLVRQEIENETIRLIGNKKSVSATPILLRIFSKRVINLTLVDLPGLTKVPVEGQPIDIDIQIRKIVMPYIRRSTCIILAVTAANTDIANSDSLNVAREVDPEGIRTIGVLTKIDIIDDYNNTMQVINNKSYPLRRGYVAVMCRDLKEELLNSYRSIDESIIEEKNYFESNPQFKDIAHRCGTTYLAKMLQSTLLEYIKDFLPQLNEQANKIIRDKEKELAKYGEINHMDILGNFGRESLTRISMNPSGNHLEGDLNNKSAIILNCFSKFSRSFQDMIDGQASYHTGLIKLSGGARLNYIFHNWFGQTLFNFDPLSGLSDSEIRTAIKNSTGTKSSLFVPEGAFEVLARIQIAKLLQPSLTCVEQVYHELKKLMEQCKLPEMMRFYNLKRNITNVVNNLLDDSLRPTNEAIINLINMELAYINTNHPDFIGGAVALSTIFDKNMQNIKLSESNVLDHVITTTKNITNNLNCDFQHMNTPTYKQDKNIENFFKSVSEPSNLNLNNVEIDSENGKSTFNSANPYSDNNSSTLFSTISKTLKNIANTTNLNTSNINNVIYNNTTIDHINISSNTSKCISLKKSVFDQNNNEGKIALPIVPDIVATSEDPSEREKIEAEIIKFFIVSYFNVVRKNIADYVPKAIMYFMVNTIKDSIQRELVTQLYKEELFDTLLKEDEVIIEKRHNCHQYIRELRSILHQLDNLVSNTDSIYSI</sequence>
<dbReference type="Proteomes" id="UP000186804">
    <property type="component" value="Unassembled WGS sequence"/>
</dbReference>
<dbReference type="PROSITE" id="PS51388">
    <property type="entry name" value="GED"/>
    <property type="match status" value="1"/>
</dbReference>
<dbReference type="PRINTS" id="PR00195">
    <property type="entry name" value="DYNAMIN"/>
</dbReference>
<dbReference type="CDD" id="cd08771">
    <property type="entry name" value="DLP_1"/>
    <property type="match status" value="1"/>
</dbReference>
<protein>
    <submittedName>
        <fullName evidence="5">Dynamin family protein</fullName>
    </submittedName>
</protein>
<dbReference type="GeneID" id="92364495"/>
<dbReference type="PANTHER" id="PTHR11566">
    <property type="entry name" value="DYNAMIN"/>
    <property type="match status" value="1"/>
</dbReference>
<dbReference type="InterPro" id="IPR020850">
    <property type="entry name" value="GED_dom"/>
</dbReference>
<gene>
    <name evidence="5" type="ORF">cand_003100</name>
</gene>
<dbReference type="Gene3D" id="1.20.120.1240">
    <property type="entry name" value="Dynamin, middle domain"/>
    <property type="match status" value="2"/>
</dbReference>
<dbReference type="InterPro" id="IPR030381">
    <property type="entry name" value="G_DYNAMIN_dom"/>
</dbReference>
<keyword evidence="6" id="KW-1185">Reference proteome</keyword>
<evidence type="ECO:0000259" key="4">
    <source>
        <dbReference type="PROSITE" id="PS51718"/>
    </source>
</evidence>
<dbReference type="OrthoDB" id="5061070at2759"/>
<dbReference type="InterPro" id="IPR022812">
    <property type="entry name" value="Dynamin"/>
</dbReference>
<dbReference type="GO" id="GO:0005874">
    <property type="term" value="C:microtubule"/>
    <property type="evidence" value="ECO:0007669"/>
    <property type="project" value="TreeGrafter"/>
</dbReference>
<dbReference type="SMART" id="SM00053">
    <property type="entry name" value="DYNc"/>
    <property type="match status" value="1"/>
</dbReference>
<accession>A0A1J4MJ36</accession>
<dbReference type="InterPro" id="IPR000375">
    <property type="entry name" value="Dynamin_stalk"/>
</dbReference>
<dbReference type="InterPro" id="IPR001401">
    <property type="entry name" value="Dynamin_GTPase"/>
</dbReference>
<comment type="caution">
    <text evidence="5">The sequence shown here is derived from an EMBL/GenBank/DDBJ whole genome shotgun (WGS) entry which is preliminary data.</text>
</comment>
<feature type="domain" description="GED" evidence="3">
    <location>
        <begin position="707"/>
        <end position="798"/>
    </location>
</feature>
<dbReference type="InterPro" id="IPR003130">
    <property type="entry name" value="GED"/>
</dbReference>
<name>A0A1J4MJ36_9CRYT</name>
<dbReference type="VEuPathDB" id="CryptoDB:cand_003100"/>
<dbReference type="Pfam" id="PF01031">
    <property type="entry name" value="Dynamin_M"/>
    <property type="match status" value="1"/>
</dbReference>
<proteinExistence type="predicted"/>
<dbReference type="GO" id="GO:0003924">
    <property type="term" value="F:GTPase activity"/>
    <property type="evidence" value="ECO:0007669"/>
    <property type="project" value="InterPro"/>
</dbReference>
<dbReference type="RefSeq" id="XP_067067132.1">
    <property type="nucleotide sequence ID" value="XM_067210557.1"/>
</dbReference>
<dbReference type="Pfam" id="PF00350">
    <property type="entry name" value="Dynamin_N"/>
    <property type="match status" value="1"/>
</dbReference>
<reference evidence="5 6" key="1">
    <citation type="submission" date="2016-10" db="EMBL/GenBank/DDBJ databases">
        <title>Reductive evolution of mitochondrial metabolism and differential evolution of invasion-related proteins in Cryptosporidium.</title>
        <authorList>
            <person name="Liu S."/>
            <person name="Roellig D.M."/>
            <person name="Guo Y."/>
            <person name="Li N."/>
            <person name="Frace M.A."/>
            <person name="Tang K."/>
            <person name="Zhang L."/>
            <person name="Feng Y."/>
            <person name="Xiao L."/>
        </authorList>
    </citation>
    <scope>NUCLEOTIDE SEQUENCE [LARGE SCALE GENOMIC DNA]</scope>
    <source>
        <strain evidence="5">30847</strain>
    </source>
</reference>
<evidence type="ECO:0000256" key="2">
    <source>
        <dbReference type="ARBA" id="ARBA00023134"/>
    </source>
</evidence>
<dbReference type="InterPro" id="IPR027417">
    <property type="entry name" value="P-loop_NTPase"/>
</dbReference>
<feature type="domain" description="Dynamin-type G" evidence="4">
    <location>
        <begin position="25"/>
        <end position="296"/>
    </location>
</feature>
<organism evidence="5 6">
    <name type="scientific">Cryptosporidium andersoni</name>
    <dbReference type="NCBI Taxonomy" id="117008"/>
    <lineage>
        <taxon>Eukaryota</taxon>
        <taxon>Sar</taxon>
        <taxon>Alveolata</taxon>
        <taxon>Apicomplexa</taxon>
        <taxon>Conoidasida</taxon>
        <taxon>Coccidia</taxon>
        <taxon>Eucoccidiorida</taxon>
        <taxon>Eimeriorina</taxon>
        <taxon>Cryptosporidiidae</taxon>
        <taxon>Cryptosporidium</taxon>
    </lineage>
</organism>
<dbReference type="GO" id="GO:0008017">
    <property type="term" value="F:microtubule binding"/>
    <property type="evidence" value="ECO:0007669"/>
    <property type="project" value="TreeGrafter"/>
</dbReference>
<dbReference type="AlphaFoldDB" id="A0A1J4MJ36"/>
<dbReference type="PROSITE" id="PS51718">
    <property type="entry name" value="G_DYNAMIN_2"/>
    <property type="match status" value="1"/>
</dbReference>
<evidence type="ECO:0000259" key="3">
    <source>
        <dbReference type="PROSITE" id="PS51388"/>
    </source>
</evidence>
<evidence type="ECO:0000313" key="5">
    <source>
        <dbReference type="EMBL" id="OII73475.1"/>
    </source>
</evidence>
<keyword evidence="2" id="KW-0342">GTP-binding</keyword>
<dbReference type="GO" id="GO:0005525">
    <property type="term" value="F:GTP binding"/>
    <property type="evidence" value="ECO:0007669"/>
    <property type="project" value="InterPro"/>
</dbReference>
<dbReference type="SUPFAM" id="SSF52540">
    <property type="entry name" value="P-loop containing nucleoside triphosphate hydrolases"/>
    <property type="match status" value="1"/>
</dbReference>
<dbReference type="SMART" id="SM00302">
    <property type="entry name" value="GED"/>
    <property type="match status" value="1"/>
</dbReference>
<evidence type="ECO:0000313" key="6">
    <source>
        <dbReference type="Proteomes" id="UP000186804"/>
    </source>
</evidence>
<dbReference type="PANTHER" id="PTHR11566:SF21">
    <property type="entry name" value="DYNAMIN RELATED PROTEIN 1, ISOFORM A"/>
    <property type="match status" value="1"/>
</dbReference>
<dbReference type="InterPro" id="IPR045063">
    <property type="entry name" value="Dynamin_N"/>
</dbReference>